<reference evidence="2" key="4">
    <citation type="submission" date="2019-03" db="UniProtKB">
        <authorList>
            <consortium name="EnsemblPlants"/>
        </authorList>
    </citation>
    <scope>IDENTIFICATION</scope>
</reference>
<sequence length="91" mass="10168">MANIDSVANMANTEPKQQPHGTGDMDVVPNAEQETVKTEREQTMLAPQANNVNHVMQRMEVEPERGVCIDVTGKEALRRRPRFQIAPNDKG</sequence>
<keyword evidence="3" id="KW-1185">Reference proteome</keyword>
<protein>
    <submittedName>
        <fullName evidence="2">Uncharacterized protein</fullName>
    </submittedName>
</protein>
<reference evidence="2" key="3">
    <citation type="journal article" date="2017" name="Nature">
        <title>Genome sequence of the progenitor of the wheat D genome Aegilops tauschii.</title>
        <authorList>
            <person name="Luo M.C."/>
            <person name="Gu Y.Q."/>
            <person name="Puiu D."/>
            <person name="Wang H."/>
            <person name="Twardziok S.O."/>
            <person name="Deal K.R."/>
            <person name="Huo N."/>
            <person name="Zhu T."/>
            <person name="Wang L."/>
            <person name="Wang Y."/>
            <person name="McGuire P.E."/>
            <person name="Liu S."/>
            <person name="Long H."/>
            <person name="Ramasamy R.K."/>
            <person name="Rodriguez J.C."/>
            <person name="Van S.L."/>
            <person name="Yuan L."/>
            <person name="Wang Z."/>
            <person name="Xia Z."/>
            <person name="Xiao L."/>
            <person name="Anderson O.D."/>
            <person name="Ouyang S."/>
            <person name="Liang Y."/>
            <person name="Zimin A.V."/>
            <person name="Pertea G."/>
            <person name="Qi P."/>
            <person name="Bennetzen J.L."/>
            <person name="Dai X."/>
            <person name="Dawson M.W."/>
            <person name="Muller H.G."/>
            <person name="Kugler K."/>
            <person name="Rivarola-Duarte L."/>
            <person name="Spannagl M."/>
            <person name="Mayer K.F.X."/>
            <person name="Lu F.H."/>
            <person name="Bevan M.W."/>
            <person name="Leroy P."/>
            <person name="Li P."/>
            <person name="You F.M."/>
            <person name="Sun Q."/>
            <person name="Liu Z."/>
            <person name="Lyons E."/>
            <person name="Wicker T."/>
            <person name="Salzberg S.L."/>
            <person name="Devos K.M."/>
            <person name="Dvorak J."/>
        </authorList>
    </citation>
    <scope>NUCLEOTIDE SEQUENCE [LARGE SCALE GENOMIC DNA]</scope>
    <source>
        <strain evidence="2">cv. AL8/78</strain>
    </source>
</reference>
<reference evidence="2" key="5">
    <citation type="journal article" date="2021" name="G3 (Bethesda)">
        <title>Aegilops tauschii genome assembly Aet v5.0 features greater sequence contiguity and improved annotation.</title>
        <authorList>
            <person name="Wang L."/>
            <person name="Zhu T."/>
            <person name="Rodriguez J.C."/>
            <person name="Deal K.R."/>
            <person name="Dubcovsky J."/>
            <person name="McGuire P.E."/>
            <person name="Lux T."/>
            <person name="Spannagl M."/>
            <person name="Mayer K.F.X."/>
            <person name="Baldrich P."/>
            <person name="Meyers B.C."/>
            <person name="Huo N."/>
            <person name="Gu Y.Q."/>
            <person name="Zhou H."/>
            <person name="Devos K.M."/>
            <person name="Bennetzen J.L."/>
            <person name="Unver T."/>
            <person name="Budak H."/>
            <person name="Gulick P.J."/>
            <person name="Galiba G."/>
            <person name="Kalapos B."/>
            <person name="Nelson D.R."/>
            <person name="Li P."/>
            <person name="You F.M."/>
            <person name="Luo M.C."/>
            <person name="Dvorak J."/>
        </authorList>
    </citation>
    <scope>NUCLEOTIDE SEQUENCE [LARGE SCALE GENOMIC DNA]</scope>
    <source>
        <strain evidence="2">cv. AL8/78</strain>
    </source>
</reference>
<evidence type="ECO:0000313" key="2">
    <source>
        <dbReference type="EnsemblPlants" id="AET7Gv20946200.30"/>
    </source>
</evidence>
<name>A0A453SG16_AEGTS</name>
<reference evidence="3" key="1">
    <citation type="journal article" date="2014" name="Science">
        <title>Ancient hybridizations among the ancestral genomes of bread wheat.</title>
        <authorList>
            <consortium name="International Wheat Genome Sequencing Consortium,"/>
            <person name="Marcussen T."/>
            <person name="Sandve S.R."/>
            <person name="Heier L."/>
            <person name="Spannagl M."/>
            <person name="Pfeifer M."/>
            <person name="Jakobsen K.S."/>
            <person name="Wulff B.B."/>
            <person name="Steuernagel B."/>
            <person name="Mayer K.F."/>
            <person name="Olsen O.A."/>
        </authorList>
    </citation>
    <scope>NUCLEOTIDE SEQUENCE [LARGE SCALE GENOMIC DNA]</scope>
    <source>
        <strain evidence="3">cv. AL8/78</strain>
    </source>
</reference>
<dbReference type="Gramene" id="AET7Gv20946200.30">
    <property type="protein sequence ID" value="AET7Gv20946200.30"/>
    <property type="gene ID" value="AET7Gv20946200"/>
</dbReference>
<feature type="compositionally biased region" description="Polar residues" evidence="1">
    <location>
        <begin position="9"/>
        <end position="20"/>
    </location>
</feature>
<organism evidence="2 3">
    <name type="scientific">Aegilops tauschii subsp. strangulata</name>
    <name type="common">Goatgrass</name>
    <dbReference type="NCBI Taxonomy" id="200361"/>
    <lineage>
        <taxon>Eukaryota</taxon>
        <taxon>Viridiplantae</taxon>
        <taxon>Streptophyta</taxon>
        <taxon>Embryophyta</taxon>
        <taxon>Tracheophyta</taxon>
        <taxon>Spermatophyta</taxon>
        <taxon>Magnoliopsida</taxon>
        <taxon>Liliopsida</taxon>
        <taxon>Poales</taxon>
        <taxon>Poaceae</taxon>
        <taxon>BOP clade</taxon>
        <taxon>Pooideae</taxon>
        <taxon>Triticodae</taxon>
        <taxon>Triticeae</taxon>
        <taxon>Triticinae</taxon>
        <taxon>Aegilops</taxon>
    </lineage>
</organism>
<dbReference type="EnsemblPlants" id="AET7Gv20946200.30">
    <property type="protein sequence ID" value="AET7Gv20946200.30"/>
    <property type="gene ID" value="AET7Gv20946200"/>
</dbReference>
<reference evidence="3" key="2">
    <citation type="journal article" date="2017" name="Nat. Plants">
        <title>The Aegilops tauschii genome reveals multiple impacts of transposons.</title>
        <authorList>
            <person name="Zhao G."/>
            <person name="Zou C."/>
            <person name="Li K."/>
            <person name="Wang K."/>
            <person name="Li T."/>
            <person name="Gao L."/>
            <person name="Zhang X."/>
            <person name="Wang H."/>
            <person name="Yang Z."/>
            <person name="Liu X."/>
            <person name="Jiang W."/>
            <person name="Mao L."/>
            <person name="Kong X."/>
            <person name="Jiao Y."/>
            <person name="Jia J."/>
        </authorList>
    </citation>
    <scope>NUCLEOTIDE SEQUENCE [LARGE SCALE GENOMIC DNA]</scope>
    <source>
        <strain evidence="3">cv. AL8/78</strain>
    </source>
</reference>
<accession>A0A453SG16</accession>
<feature type="region of interest" description="Disordered" evidence="1">
    <location>
        <begin position="1"/>
        <end position="27"/>
    </location>
</feature>
<dbReference type="Gramene" id="AET7Gv20946200.20">
    <property type="protein sequence ID" value="AET7Gv20946200.20"/>
    <property type="gene ID" value="AET7Gv20946200"/>
</dbReference>
<dbReference type="Proteomes" id="UP000015105">
    <property type="component" value="Chromosome 7D"/>
</dbReference>
<evidence type="ECO:0000256" key="1">
    <source>
        <dbReference type="SAM" id="MobiDB-lite"/>
    </source>
</evidence>
<dbReference type="Gramene" id="AET7Gv20946200.21">
    <property type="protein sequence ID" value="AET7Gv20946200.21"/>
    <property type="gene ID" value="AET7Gv20946200"/>
</dbReference>
<dbReference type="Gramene" id="AET7Gv20946200.44">
    <property type="protein sequence ID" value="AET7Gv20946200.44"/>
    <property type="gene ID" value="AET7Gv20946200"/>
</dbReference>
<evidence type="ECO:0000313" key="3">
    <source>
        <dbReference type="Proteomes" id="UP000015105"/>
    </source>
</evidence>
<dbReference type="EnsemblPlants" id="AET7Gv20946200.20">
    <property type="protein sequence ID" value="AET7Gv20946200.20"/>
    <property type="gene ID" value="AET7Gv20946200"/>
</dbReference>
<dbReference type="EnsemblPlants" id="AET7Gv20946200.21">
    <property type="protein sequence ID" value="AET7Gv20946200.21"/>
    <property type="gene ID" value="AET7Gv20946200"/>
</dbReference>
<dbReference type="EnsemblPlants" id="AET7Gv20946200.44">
    <property type="protein sequence ID" value="AET7Gv20946200.44"/>
    <property type="gene ID" value="AET7Gv20946200"/>
</dbReference>
<proteinExistence type="predicted"/>
<dbReference type="AlphaFoldDB" id="A0A453SG16"/>